<evidence type="ECO:0000256" key="11">
    <source>
        <dbReference type="ARBA" id="ARBA00047364"/>
    </source>
</evidence>
<dbReference type="AlphaFoldDB" id="A0A4D6Y9A7"/>
<dbReference type="SUPFAM" id="SSF52374">
    <property type="entry name" value="Nucleotidylyl transferase"/>
    <property type="match status" value="1"/>
</dbReference>
<dbReference type="RefSeq" id="WP_158351599.1">
    <property type="nucleotide sequence ID" value="NZ_CP032998.1"/>
</dbReference>
<reference evidence="14 15" key="1">
    <citation type="submission" date="2018-10" db="EMBL/GenBank/DDBJ databases">
        <title>Comparative functional genomics of the obligate endosymbiont Buchnera aphidicola.</title>
        <authorList>
            <person name="Chong R.A."/>
        </authorList>
    </citation>
    <scope>NUCLEOTIDE SEQUENCE [LARGE SCALE GENOMIC DNA]</scope>
    <source>
        <strain evidence="14 15">Ssp</strain>
    </source>
</reference>
<feature type="domain" description="Methionyl/Leucyl tRNA synthetase" evidence="13">
    <location>
        <begin position="5"/>
        <end position="393"/>
    </location>
</feature>
<feature type="short sequence motif" description="'HIGH' region" evidence="12">
    <location>
        <begin position="12"/>
        <end position="22"/>
    </location>
</feature>
<dbReference type="Gene3D" id="1.10.730.10">
    <property type="entry name" value="Isoleucyl-tRNA Synthetase, Domain 1"/>
    <property type="match status" value="1"/>
</dbReference>
<dbReference type="PROSITE" id="PS00178">
    <property type="entry name" value="AA_TRNA_LIGASE_I"/>
    <property type="match status" value="1"/>
</dbReference>
<accession>A0A4D6Y9A7</accession>
<comment type="function">
    <text evidence="1 12">Is required not only for elongation of protein synthesis but also for the initiation of all mRNA translation through initiator tRNA(fMet) aminoacylation.</text>
</comment>
<evidence type="ECO:0000256" key="6">
    <source>
        <dbReference type="ARBA" id="ARBA00022741"/>
    </source>
</evidence>
<dbReference type="InterPro" id="IPR014729">
    <property type="entry name" value="Rossmann-like_a/b/a_fold"/>
</dbReference>
<feature type="binding site" evidence="12">
    <location>
        <position position="159"/>
    </location>
    <ligand>
        <name>Zn(2+)</name>
        <dbReference type="ChEBI" id="CHEBI:29105"/>
    </ligand>
</feature>
<comment type="similarity">
    <text evidence="3 12">Belongs to the class-I aminoacyl-tRNA synthetase family. MetG type 1 subfamily.</text>
</comment>
<dbReference type="EC" id="6.1.1.10" evidence="12"/>
<comment type="subunit">
    <text evidence="12">Monomer.</text>
</comment>
<gene>
    <name evidence="12" type="primary">metG</name>
    <name evidence="14" type="ORF">D9V79_00370</name>
</gene>
<feature type="binding site" evidence="12">
    <location>
        <position position="146"/>
    </location>
    <ligand>
        <name>Zn(2+)</name>
        <dbReference type="ChEBI" id="CHEBI:29105"/>
    </ligand>
</feature>
<evidence type="ECO:0000256" key="3">
    <source>
        <dbReference type="ARBA" id="ARBA00008258"/>
    </source>
</evidence>
<evidence type="ECO:0000256" key="8">
    <source>
        <dbReference type="ARBA" id="ARBA00022840"/>
    </source>
</evidence>
<keyword evidence="5 12" id="KW-0436">Ligase</keyword>
<evidence type="ECO:0000256" key="9">
    <source>
        <dbReference type="ARBA" id="ARBA00022917"/>
    </source>
</evidence>
<keyword evidence="4 12" id="KW-0963">Cytoplasm</keyword>
<dbReference type="EMBL" id="CP032998">
    <property type="protein sequence ID" value="QCI26267.1"/>
    <property type="molecule type" value="Genomic_DNA"/>
</dbReference>
<dbReference type="Gene3D" id="2.20.28.20">
    <property type="entry name" value="Methionyl-tRNA synthetase, Zn-domain"/>
    <property type="match status" value="1"/>
</dbReference>
<sequence>MKKKFLVTCALPYANGSMHIGHMFEHIQADIWVRHQRMLGHQVWFICSDDAHGTAIMIQAKKMSITPKQLINTFFQEHKNDLKSFNILYDYYSSTHSNKNKYFVKKIYYTLQLKQLIKQKNILQLYDVKEKIFLPDRFVKGICPICYVNNQYGDNCESCGSIYKAIELIRPLSNLSGTVPIIRSSNHLFFNLNRFKQSLHVWINSGVLQKQILNKTKEWFNLGLKQWNISRDAPYFGFKIPNTHEKYFYVWLDAIICYISTFKELCDKSNFLDFYEFWNIDSQIKLYHFIGKDIIYFHTLFWPAILEAVNFRKPNKIFVHGYVTWNGTKLSKSRSSLILVKKWFQYLGSDSLRYYYASKLSSNIDDIEINFQELINKINSDLVNKIVNLASRSSSFLKNYFDNILSLELDDKQLYQIFIDSSKMISSFFKKREFNLVIKHLVKLSNLANQYIDNQKPWRMSVIDNYVKLHNVCSMGVQLFYVIMIFIKPILPDLAKKTELFLMKKLCWSDIHKPLLGHRINLFYPLYNKIELNVIKKFF</sequence>
<dbReference type="GO" id="GO:0046872">
    <property type="term" value="F:metal ion binding"/>
    <property type="evidence" value="ECO:0007669"/>
    <property type="project" value="UniProtKB-KW"/>
</dbReference>
<evidence type="ECO:0000256" key="2">
    <source>
        <dbReference type="ARBA" id="ARBA00004496"/>
    </source>
</evidence>
<dbReference type="FunFam" id="2.20.28.20:FF:000001">
    <property type="entry name" value="Methionine--tRNA ligase"/>
    <property type="match status" value="1"/>
</dbReference>
<dbReference type="GO" id="GO:0004825">
    <property type="term" value="F:methionine-tRNA ligase activity"/>
    <property type="evidence" value="ECO:0007669"/>
    <property type="project" value="UniProtKB-UniRule"/>
</dbReference>
<dbReference type="InterPro" id="IPR014758">
    <property type="entry name" value="Met-tRNA_synth"/>
</dbReference>
<feature type="short sequence motif" description="'KMSKS' region" evidence="12">
    <location>
        <begin position="329"/>
        <end position="333"/>
    </location>
</feature>
<dbReference type="InterPro" id="IPR015413">
    <property type="entry name" value="Methionyl/Leucyl_tRNA_Synth"/>
</dbReference>
<dbReference type="InterPro" id="IPR041872">
    <property type="entry name" value="Anticodon_Met"/>
</dbReference>
<evidence type="ECO:0000313" key="14">
    <source>
        <dbReference type="EMBL" id="QCI26267.1"/>
    </source>
</evidence>
<keyword evidence="10 12" id="KW-0030">Aminoacyl-tRNA synthetase</keyword>
<organism evidence="14 15">
    <name type="scientific">Buchnera aphidicola</name>
    <name type="common">Stegophylla sp.</name>
    <dbReference type="NCBI Taxonomy" id="2315800"/>
    <lineage>
        <taxon>Bacteria</taxon>
        <taxon>Pseudomonadati</taxon>
        <taxon>Pseudomonadota</taxon>
        <taxon>Gammaproteobacteria</taxon>
        <taxon>Enterobacterales</taxon>
        <taxon>Erwiniaceae</taxon>
        <taxon>Buchnera</taxon>
    </lineage>
</organism>
<dbReference type="NCBIfam" id="NF001100">
    <property type="entry name" value="PRK00133.1"/>
    <property type="match status" value="1"/>
</dbReference>
<dbReference type="HAMAP" id="MF_00098">
    <property type="entry name" value="Met_tRNA_synth_type1"/>
    <property type="match status" value="1"/>
</dbReference>
<dbReference type="SUPFAM" id="SSF47323">
    <property type="entry name" value="Anticodon-binding domain of a subclass of class I aminoacyl-tRNA synthetases"/>
    <property type="match status" value="1"/>
</dbReference>
<dbReference type="InterPro" id="IPR001412">
    <property type="entry name" value="aa-tRNA-synth_I_CS"/>
</dbReference>
<dbReference type="InterPro" id="IPR023458">
    <property type="entry name" value="Met-tRNA_ligase_1"/>
</dbReference>
<keyword evidence="15" id="KW-1185">Reference proteome</keyword>
<name>A0A4D6Y9A7_9GAMM</name>
<dbReference type="CDD" id="cd07957">
    <property type="entry name" value="Anticodon_Ia_Met"/>
    <property type="match status" value="1"/>
</dbReference>
<dbReference type="Gene3D" id="3.40.50.620">
    <property type="entry name" value="HUPs"/>
    <property type="match status" value="1"/>
</dbReference>
<dbReference type="GO" id="GO:0006431">
    <property type="term" value="P:methionyl-tRNA aminoacylation"/>
    <property type="evidence" value="ECO:0007669"/>
    <property type="project" value="UniProtKB-UniRule"/>
</dbReference>
<comment type="cofactor">
    <cofactor evidence="12">
        <name>Zn(2+)</name>
        <dbReference type="ChEBI" id="CHEBI:29105"/>
    </cofactor>
    <text evidence="12">Binds 1 zinc ion per subunit.</text>
</comment>
<dbReference type="PRINTS" id="PR01041">
    <property type="entry name" value="TRNASYNTHMET"/>
</dbReference>
<dbReference type="InterPro" id="IPR009080">
    <property type="entry name" value="tRNAsynth_Ia_anticodon-bd"/>
</dbReference>
<evidence type="ECO:0000256" key="1">
    <source>
        <dbReference type="ARBA" id="ARBA00003314"/>
    </source>
</evidence>
<evidence type="ECO:0000256" key="4">
    <source>
        <dbReference type="ARBA" id="ARBA00022490"/>
    </source>
</evidence>
<feature type="binding site" evidence="12">
    <location>
        <position position="143"/>
    </location>
    <ligand>
        <name>Zn(2+)</name>
        <dbReference type="ChEBI" id="CHEBI:29105"/>
    </ligand>
</feature>
<dbReference type="NCBIfam" id="TIGR00398">
    <property type="entry name" value="metG"/>
    <property type="match status" value="1"/>
</dbReference>
<evidence type="ECO:0000256" key="10">
    <source>
        <dbReference type="ARBA" id="ARBA00023146"/>
    </source>
</evidence>
<keyword evidence="12" id="KW-0479">Metal-binding</keyword>
<evidence type="ECO:0000259" key="13">
    <source>
        <dbReference type="Pfam" id="PF09334"/>
    </source>
</evidence>
<evidence type="ECO:0000313" key="15">
    <source>
        <dbReference type="Proteomes" id="UP000298636"/>
    </source>
</evidence>
<evidence type="ECO:0000256" key="5">
    <source>
        <dbReference type="ARBA" id="ARBA00022598"/>
    </source>
</evidence>
<dbReference type="InterPro" id="IPR029038">
    <property type="entry name" value="MetRS_Zn"/>
</dbReference>
<keyword evidence="6 12" id="KW-0547">Nucleotide-binding</keyword>
<dbReference type="GO" id="GO:0005524">
    <property type="term" value="F:ATP binding"/>
    <property type="evidence" value="ECO:0007669"/>
    <property type="project" value="UniProtKB-UniRule"/>
</dbReference>
<keyword evidence="7 12" id="KW-0862">Zinc</keyword>
<feature type="binding site" evidence="12">
    <location>
        <position position="332"/>
    </location>
    <ligand>
        <name>ATP</name>
        <dbReference type="ChEBI" id="CHEBI:30616"/>
    </ligand>
</feature>
<comment type="catalytic activity">
    <reaction evidence="11 12">
        <text>tRNA(Met) + L-methionine + ATP = L-methionyl-tRNA(Met) + AMP + diphosphate</text>
        <dbReference type="Rhea" id="RHEA:13481"/>
        <dbReference type="Rhea" id="RHEA-COMP:9667"/>
        <dbReference type="Rhea" id="RHEA-COMP:9698"/>
        <dbReference type="ChEBI" id="CHEBI:30616"/>
        <dbReference type="ChEBI" id="CHEBI:33019"/>
        <dbReference type="ChEBI" id="CHEBI:57844"/>
        <dbReference type="ChEBI" id="CHEBI:78442"/>
        <dbReference type="ChEBI" id="CHEBI:78530"/>
        <dbReference type="ChEBI" id="CHEBI:456215"/>
        <dbReference type="EC" id="6.1.1.10"/>
    </reaction>
</comment>
<dbReference type="Proteomes" id="UP000298636">
    <property type="component" value="Chromosome"/>
</dbReference>
<dbReference type="PANTHER" id="PTHR45765">
    <property type="entry name" value="METHIONINE--TRNA LIGASE"/>
    <property type="match status" value="1"/>
</dbReference>
<dbReference type="Pfam" id="PF09334">
    <property type="entry name" value="tRNA-synt_1g"/>
    <property type="match status" value="1"/>
</dbReference>
<keyword evidence="8 12" id="KW-0067">ATP-binding</keyword>
<dbReference type="OrthoDB" id="9810191at2"/>
<evidence type="ECO:0000256" key="12">
    <source>
        <dbReference type="HAMAP-Rule" id="MF_00098"/>
    </source>
</evidence>
<dbReference type="SUPFAM" id="SSF57770">
    <property type="entry name" value="Methionyl-tRNA synthetase (MetRS), Zn-domain"/>
    <property type="match status" value="1"/>
</dbReference>
<dbReference type="PANTHER" id="PTHR45765:SF1">
    <property type="entry name" value="METHIONINE--TRNA LIGASE, CYTOPLASMIC"/>
    <property type="match status" value="1"/>
</dbReference>
<feature type="binding site" evidence="12">
    <location>
        <position position="156"/>
    </location>
    <ligand>
        <name>Zn(2+)</name>
        <dbReference type="ChEBI" id="CHEBI:29105"/>
    </ligand>
</feature>
<protein>
    <recommendedName>
        <fullName evidence="12">Methionine--tRNA ligase</fullName>
        <ecNumber evidence="12">6.1.1.10</ecNumber>
    </recommendedName>
    <alternativeName>
        <fullName evidence="12">Methionyl-tRNA synthetase</fullName>
        <shortName evidence="12">MetRS</shortName>
    </alternativeName>
</protein>
<evidence type="ECO:0000256" key="7">
    <source>
        <dbReference type="ARBA" id="ARBA00022833"/>
    </source>
</evidence>
<dbReference type="GO" id="GO:0005829">
    <property type="term" value="C:cytosol"/>
    <property type="evidence" value="ECO:0007669"/>
    <property type="project" value="TreeGrafter"/>
</dbReference>
<dbReference type="InterPro" id="IPR033911">
    <property type="entry name" value="MetRS_core"/>
</dbReference>
<comment type="subcellular location">
    <subcellularLocation>
        <location evidence="2 12">Cytoplasm</location>
    </subcellularLocation>
</comment>
<proteinExistence type="inferred from homology"/>
<keyword evidence="9 12" id="KW-0648">Protein biosynthesis</keyword>